<gene>
    <name evidence="8" type="ORF">N7492_003121</name>
</gene>
<reference evidence="8" key="2">
    <citation type="journal article" date="2023" name="IMA Fungus">
        <title>Comparative genomic study of the Penicillium genus elucidates a diverse pangenome and 15 lateral gene transfer events.</title>
        <authorList>
            <person name="Petersen C."/>
            <person name="Sorensen T."/>
            <person name="Nielsen M.R."/>
            <person name="Sondergaard T.E."/>
            <person name="Sorensen J.L."/>
            <person name="Fitzpatrick D.A."/>
            <person name="Frisvad J.C."/>
            <person name="Nielsen K.L."/>
        </authorList>
    </citation>
    <scope>NUCLEOTIDE SEQUENCE</scope>
    <source>
        <strain evidence="8">IBT 21917</strain>
    </source>
</reference>
<evidence type="ECO:0000256" key="1">
    <source>
        <dbReference type="ARBA" id="ARBA00022723"/>
    </source>
</evidence>
<dbReference type="GO" id="GO:0003677">
    <property type="term" value="F:DNA binding"/>
    <property type="evidence" value="ECO:0007669"/>
    <property type="project" value="UniProtKB-KW"/>
</dbReference>
<evidence type="ECO:0000256" key="3">
    <source>
        <dbReference type="ARBA" id="ARBA00023015"/>
    </source>
</evidence>
<keyword evidence="1" id="KW-0479">Metal-binding</keyword>
<dbReference type="GO" id="GO:0008270">
    <property type="term" value="F:zinc ion binding"/>
    <property type="evidence" value="ECO:0007669"/>
    <property type="project" value="InterPro"/>
</dbReference>
<dbReference type="InterPro" id="IPR036864">
    <property type="entry name" value="Zn2-C6_fun-type_DNA-bd_sf"/>
</dbReference>
<sequence length="484" mass="54035">MASLNPTRARRVKCDEQRPACKRCIGTGRVCPGYPDATSQKAEIKIYNIPFKVPGSRADRELLHFYCTEAAGRLSRFSRSDLWTCLVLQRSQHQPVIRNALVALSALYRDYLQSGSSGLAASPKHIQLITRSHKQLRAHLLSPNASPEAALICSLMFYVFECLVGNARQAIWHLDQGLVLLQRCCTFHPALMQDPIFVQLFAVFSQLDIHASVFSGERAPVLDLALPEQISGAASVVPDSFSSLDQAEGVMVILQNWTMRHLVQYVEYKQKAPSKVPFHVKRERLHSEAEFRRFEQAIQSLAPGPDERSDDQQGRIMLLHTHALIFRGVLLENNFCDMDEFNVQAEASYTFEIALDKAARLLLSFSKPPPGRVFTLSTNIIAMLYFICMKTTDRHILQQTLSLMRGSLFAARDGLWDSNAATLMVEAMLPEDALVESDTSELAIKLEDIGAGIVDAAGNFDDAYQTLQCAQRAFSESTTPESIP</sequence>
<evidence type="ECO:0000256" key="2">
    <source>
        <dbReference type="ARBA" id="ARBA00022833"/>
    </source>
</evidence>
<dbReference type="InterPro" id="IPR052360">
    <property type="entry name" value="Transcr_Regulatory_Proteins"/>
</dbReference>
<dbReference type="GO" id="GO:0000981">
    <property type="term" value="F:DNA-binding transcription factor activity, RNA polymerase II-specific"/>
    <property type="evidence" value="ECO:0007669"/>
    <property type="project" value="InterPro"/>
</dbReference>
<reference evidence="8" key="1">
    <citation type="submission" date="2022-11" db="EMBL/GenBank/DDBJ databases">
        <authorList>
            <person name="Petersen C."/>
        </authorList>
    </citation>
    <scope>NUCLEOTIDE SEQUENCE</scope>
    <source>
        <strain evidence="8">IBT 21917</strain>
    </source>
</reference>
<dbReference type="EMBL" id="JAPQKO010000002">
    <property type="protein sequence ID" value="KAJ5179911.1"/>
    <property type="molecule type" value="Genomic_DNA"/>
</dbReference>
<keyword evidence="6" id="KW-0539">Nucleus</keyword>
<dbReference type="InterPro" id="IPR021858">
    <property type="entry name" value="Fun_TF"/>
</dbReference>
<dbReference type="Proteomes" id="UP001146351">
    <property type="component" value="Unassembled WGS sequence"/>
</dbReference>
<dbReference type="Gene3D" id="4.10.240.10">
    <property type="entry name" value="Zn(2)-C6 fungal-type DNA-binding domain"/>
    <property type="match status" value="1"/>
</dbReference>
<dbReference type="PANTHER" id="PTHR36206">
    <property type="entry name" value="ASPERCRYPTIN BIOSYNTHESIS CLUSTER-SPECIFIC TRANSCRIPTION REGULATOR ATNN-RELATED"/>
    <property type="match status" value="1"/>
</dbReference>
<evidence type="ECO:0000256" key="6">
    <source>
        <dbReference type="ARBA" id="ARBA00023242"/>
    </source>
</evidence>
<evidence type="ECO:0000313" key="9">
    <source>
        <dbReference type="Proteomes" id="UP001146351"/>
    </source>
</evidence>
<organism evidence="8 9">
    <name type="scientific">Penicillium capsulatum</name>
    <dbReference type="NCBI Taxonomy" id="69766"/>
    <lineage>
        <taxon>Eukaryota</taxon>
        <taxon>Fungi</taxon>
        <taxon>Dikarya</taxon>
        <taxon>Ascomycota</taxon>
        <taxon>Pezizomycotina</taxon>
        <taxon>Eurotiomycetes</taxon>
        <taxon>Eurotiomycetidae</taxon>
        <taxon>Eurotiales</taxon>
        <taxon>Aspergillaceae</taxon>
        <taxon>Penicillium</taxon>
    </lineage>
</organism>
<comment type="caution">
    <text evidence="8">The sequence shown here is derived from an EMBL/GenBank/DDBJ whole genome shotgun (WGS) entry which is preliminary data.</text>
</comment>
<dbReference type="CDD" id="cd00067">
    <property type="entry name" value="GAL4"/>
    <property type="match status" value="1"/>
</dbReference>
<dbReference type="Pfam" id="PF00172">
    <property type="entry name" value="Zn_clus"/>
    <property type="match status" value="1"/>
</dbReference>
<keyword evidence="4" id="KW-0238">DNA-binding</keyword>
<evidence type="ECO:0000313" key="8">
    <source>
        <dbReference type="EMBL" id="KAJ5179911.1"/>
    </source>
</evidence>
<keyword evidence="2" id="KW-0862">Zinc</keyword>
<accession>A0A9W9IQF1</accession>
<keyword evidence="9" id="KW-1185">Reference proteome</keyword>
<evidence type="ECO:0000256" key="4">
    <source>
        <dbReference type="ARBA" id="ARBA00023125"/>
    </source>
</evidence>
<evidence type="ECO:0000256" key="5">
    <source>
        <dbReference type="ARBA" id="ARBA00023163"/>
    </source>
</evidence>
<keyword evidence="3" id="KW-0805">Transcription regulation</keyword>
<dbReference type="AlphaFoldDB" id="A0A9W9IQF1"/>
<proteinExistence type="predicted"/>
<dbReference type="InterPro" id="IPR001138">
    <property type="entry name" value="Zn2Cys6_DnaBD"/>
</dbReference>
<protein>
    <recommendedName>
        <fullName evidence="7">Zn(2)-C6 fungal-type domain-containing protein</fullName>
    </recommendedName>
</protein>
<dbReference type="OrthoDB" id="3598904at2759"/>
<feature type="domain" description="Zn(2)-C6 fungal-type" evidence="7">
    <location>
        <begin position="8"/>
        <end position="39"/>
    </location>
</feature>
<name>A0A9W9IQF1_9EURO</name>
<dbReference type="PANTHER" id="PTHR36206:SF4">
    <property type="entry name" value="HYPOTHETICAL CONSERVED PROTEIN (EUROFUNG)-RELATED"/>
    <property type="match status" value="1"/>
</dbReference>
<dbReference type="SUPFAM" id="SSF57701">
    <property type="entry name" value="Zn2/Cys6 DNA-binding domain"/>
    <property type="match status" value="1"/>
</dbReference>
<evidence type="ECO:0000259" key="7">
    <source>
        <dbReference type="Pfam" id="PF00172"/>
    </source>
</evidence>
<keyword evidence="5" id="KW-0804">Transcription</keyword>
<dbReference type="Pfam" id="PF11951">
    <property type="entry name" value="Fungal_trans_2"/>
    <property type="match status" value="1"/>
</dbReference>